<protein>
    <recommendedName>
        <fullName evidence="3">F-box domain-containing protein</fullName>
    </recommendedName>
</protein>
<dbReference type="EMBL" id="BPWL01000007">
    <property type="protein sequence ID" value="GJJ12681.1"/>
    <property type="molecule type" value="Genomic_DNA"/>
</dbReference>
<dbReference type="Proteomes" id="UP001050691">
    <property type="component" value="Unassembled WGS sequence"/>
</dbReference>
<gene>
    <name evidence="1" type="ORF">Clacol_006925</name>
</gene>
<proteinExistence type="predicted"/>
<evidence type="ECO:0000313" key="2">
    <source>
        <dbReference type="Proteomes" id="UP001050691"/>
    </source>
</evidence>
<evidence type="ECO:0000313" key="1">
    <source>
        <dbReference type="EMBL" id="GJJ12681.1"/>
    </source>
</evidence>
<organism evidence="1 2">
    <name type="scientific">Clathrus columnatus</name>
    <dbReference type="NCBI Taxonomy" id="1419009"/>
    <lineage>
        <taxon>Eukaryota</taxon>
        <taxon>Fungi</taxon>
        <taxon>Dikarya</taxon>
        <taxon>Basidiomycota</taxon>
        <taxon>Agaricomycotina</taxon>
        <taxon>Agaricomycetes</taxon>
        <taxon>Phallomycetidae</taxon>
        <taxon>Phallales</taxon>
        <taxon>Clathraceae</taxon>
        <taxon>Clathrus</taxon>
    </lineage>
</organism>
<sequence length="569" mass="65117">MAPINGLELLGVSQAEVIEAFKVIQTNMEMMSNVDDSSIYSEEHGLLKQKMGDFVQATSSHLIKLKRRLNELVDINKLPREILEYIILFAHNHIEKNRHPYISYSWVCSHWRSTLVHNPAFWALIRHISKRPPGPFDLELVERSKSAKLDVILSQESPSFLSTLQPLFSKEPHRIRRLSLYPDERLMQLVLSGKHFPSLQGFALNPSSDHFILHLSSILAASEHLRTLELTLWNNAPMHNLKSIFTNIRDLKLTLVTSHEIVRATLDLLHQSVKLQSLQLRANGAGILGADSSRIILPELQYLSLNNSDVMDALQTPKLSSLDGTFGSFTSNYPLLEDFDFSSIKHLYIRCPQSRRNIVEPICCLLGSKERIECGSSFSLATDILFESPHKHPRDCFHLKFPWEKDIVKMLQGSFIIPRLTNLVELYLLIPHTLTKLEDIIAQVPSVEKVVIQRGNKLLDFIRLLSNTSLCPRLRYLSFMTFSLSKSQSLEKYAKDVGKALTQCLQCRQKASAHHLNYIILRNCPPLPNTWLRELQKLGTEVVTEQNIKDVIIKKRKADRDEKFSDVEI</sequence>
<dbReference type="AlphaFoldDB" id="A0AAV5AJM2"/>
<keyword evidence="2" id="KW-1185">Reference proteome</keyword>
<reference evidence="1" key="1">
    <citation type="submission" date="2021-10" db="EMBL/GenBank/DDBJ databases">
        <title>De novo Genome Assembly of Clathrus columnatus (Basidiomycota, Fungi) Using Illumina and Nanopore Sequence Data.</title>
        <authorList>
            <person name="Ogiso-Tanaka E."/>
            <person name="Itagaki H."/>
            <person name="Hosoya T."/>
            <person name="Hosaka K."/>
        </authorList>
    </citation>
    <scope>NUCLEOTIDE SEQUENCE</scope>
    <source>
        <strain evidence="1">MO-923</strain>
    </source>
</reference>
<evidence type="ECO:0008006" key="3">
    <source>
        <dbReference type="Google" id="ProtNLM"/>
    </source>
</evidence>
<accession>A0AAV5AJM2</accession>
<comment type="caution">
    <text evidence="1">The sequence shown here is derived from an EMBL/GenBank/DDBJ whole genome shotgun (WGS) entry which is preliminary data.</text>
</comment>
<name>A0AAV5AJM2_9AGAM</name>